<gene>
    <name evidence="2" type="ORF">ID47_01615</name>
</gene>
<dbReference type="AlphaFoldDB" id="A0A077AUK3"/>
<reference evidence="2 3" key="1">
    <citation type="submission" date="2014-07" db="EMBL/GenBank/DDBJ databases">
        <title>Comparative genomic insights into amoeba endosymbionts belonging to the families of Holosporaceae and Candidatus Midichloriaceae within Rickettsiales.</title>
        <authorList>
            <person name="Wang Z."/>
            <person name="Wu M."/>
        </authorList>
    </citation>
    <scope>NUCLEOTIDE SEQUENCE [LARGE SCALE GENOMIC DNA]</scope>
    <source>
        <strain evidence="2">PRA3</strain>
    </source>
</reference>
<evidence type="ECO:0000313" key="2">
    <source>
        <dbReference type="EMBL" id="AIK95714.1"/>
    </source>
</evidence>
<dbReference type="KEGG" id="paca:ID47_01615"/>
<organism evidence="2 3">
    <name type="scientific">Candidatus Odyssella acanthamoebae</name>
    <dbReference type="NCBI Taxonomy" id="91604"/>
    <lineage>
        <taxon>Bacteria</taxon>
        <taxon>Pseudomonadati</taxon>
        <taxon>Pseudomonadota</taxon>
        <taxon>Alphaproteobacteria</taxon>
        <taxon>Holosporales</taxon>
        <taxon>Candidatus Paracaedibacteraceae</taxon>
        <taxon>Candidatus Odyssella</taxon>
    </lineage>
</organism>
<dbReference type="eggNOG" id="ENOG502ZUCZ">
    <property type="taxonomic scope" value="Bacteria"/>
</dbReference>
<dbReference type="RefSeq" id="WP_038463063.1">
    <property type="nucleotide sequence ID" value="NZ_CP008941.1"/>
</dbReference>
<evidence type="ECO:0000313" key="3">
    <source>
        <dbReference type="Proteomes" id="UP000028926"/>
    </source>
</evidence>
<keyword evidence="1" id="KW-0472">Membrane</keyword>
<proteinExistence type="predicted"/>
<accession>A0A077AUK3</accession>
<name>A0A077AUK3_9PROT</name>
<dbReference type="STRING" id="91604.ID47_01615"/>
<keyword evidence="3" id="KW-1185">Reference proteome</keyword>
<sequence>MTDLAEKIQSDHIQDLTNALFLINGLHSKLSQESQLIATSVGQVNLAAKEFKDYLEILKRQAEKIQTTLQNESKIMGKMIAQEVSIHIAESASSELNKALSKLQMTSAAIELDLSNSSSNVRFFSRFTVILILLSTFLGGLIGGGMVHYLFPPINEQMGIRLHAGAMLSKAWPNLSQKERERIASLS</sequence>
<protein>
    <submittedName>
        <fullName evidence="2">Uncharacterized protein</fullName>
    </submittedName>
</protein>
<evidence type="ECO:0000256" key="1">
    <source>
        <dbReference type="SAM" id="Phobius"/>
    </source>
</evidence>
<keyword evidence="1" id="KW-1133">Transmembrane helix</keyword>
<feature type="transmembrane region" description="Helical" evidence="1">
    <location>
        <begin position="127"/>
        <end position="151"/>
    </location>
</feature>
<keyword evidence="1" id="KW-0812">Transmembrane</keyword>
<dbReference type="HOGENOM" id="CLU_124323_0_0_5"/>
<dbReference type="EMBL" id="CP008941">
    <property type="protein sequence ID" value="AIK95714.1"/>
    <property type="molecule type" value="Genomic_DNA"/>
</dbReference>
<dbReference type="Proteomes" id="UP000028926">
    <property type="component" value="Chromosome"/>
</dbReference>